<proteinExistence type="predicted"/>
<dbReference type="HOGENOM" id="CLU_3419648_0_0_1"/>
<dbReference type="AlphaFoldDB" id="T1KID9"/>
<reference evidence="1" key="2">
    <citation type="submission" date="2015-06" db="UniProtKB">
        <authorList>
            <consortium name="EnsemblMetazoa"/>
        </authorList>
    </citation>
    <scope>IDENTIFICATION</scope>
</reference>
<keyword evidence="2" id="KW-1185">Reference proteome</keyword>
<protein>
    <submittedName>
        <fullName evidence="1">Uncharacterized protein</fullName>
    </submittedName>
</protein>
<organism evidence="1 2">
    <name type="scientific">Tetranychus urticae</name>
    <name type="common">Two-spotted spider mite</name>
    <dbReference type="NCBI Taxonomy" id="32264"/>
    <lineage>
        <taxon>Eukaryota</taxon>
        <taxon>Metazoa</taxon>
        <taxon>Ecdysozoa</taxon>
        <taxon>Arthropoda</taxon>
        <taxon>Chelicerata</taxon>
        <taxon>Arachnida</taxon>
        <taxon>Acari</taxon>
        <taxon>Acariformes</taxon>
        <taxon>Trombidiformes</taxon>
        <taxon>Prostigmata</taxon>
        <taxon>Eleutherengona</taxon>
        <taxon>Raphignathae</taxon>
        <taxon>Tetranychoidea</taxon>
        <taxon>Tetranychidae</taxon>
        <taxon>Tetranychus</taxon>
    </lineage>
</organism>
<evidence type="ECO:0000313" key="1">
    <source>
        <dbReference type="EnsemblMetazoa" id="tetur12g01020.1"/>
    </source>
</evidence>
<sequence length="25" mass="2859">MPSNYDIFNEHLLTTINGLNGLLRI</sequence>
<dbReference type="EnsemblMetazoa" id="tetur12g01020.1">
    <property type="protein sequence ID" value="tetur12g01020.1"/>
    <property type="gene ID" value="tetur12g01020"/>
</dbReference>
<accession>T1KID9</accession>
<name>T1KID9_TETUR</name>
<evidence type="ECO:0000313" key="2">
    <source>
        <dbReference type="Proteomes" id="UP000015104"/>
    </source>
</evidence>
<reference evidence="2" key="1">
    <citation type="submission" date="2011-08" db="EMBL/GenBank/DDBJ databases">
        <authorList>
            <person name="Rombauts S."/>
        </authorList>
    </citation>
    <scope>NUCLEOTIDE SEQUENCE</scope>
    <source>
        <strain evidence="2">London</strain>
    </source>
</reference>
<dbReference type="EMBL" id="CAEY01000112">
    <property type="status" value="NOT_ANNOTATED_CDS"/>
    <property type="molecule type" value="Genomic_DNA"/>
</dbReference>
<dbReference type="Proteomes" id="UP000015104">
    <property type="component" value="Unassembled WGS sequence"/>
</dbReference>